<dbReference type="PANTHER" id="PTHR33169">
    <property type="entry name" value="PADR-FAMILY TRANSCRIPTIONAL REGULATOR"/>
    <property type="match status" value="1"/>
</dbReference>
<evidence type="ECO:0000259" key="1">
    <source>
        <dbReference type="Pfam" id="PF03551"/>
    </source>
</evidence>
<reference evidence="2 3" key="1">
    <citation type="submission" date="2019-03" db="EMBL/GenBank/DDBJ databases">
        <title>Genomic Encyclopedia of Type Strains, Phase IV (KMG-IV): sequencing the most valuable type-strain genomes for metagenomic binning, comparative biology and taxonomic classification.</title>
        <authorList>
            <person name="Goeker M."/>
        </authorList>
    </citation>
    <scope>NUCLEOTIDE SEQUENCE [LARGE SCALE GENOMIC DNA]</scope>
    <source>
        <strain evidence="2 3">DSM 29487</strain>
    </source>
</reference>
<dbReference type="Gene3D" id="1.10.10.10">
    <property type="entry name" value="Winged helix-like DNA-binding domain superfamily/Winged helix DNA-binding domain"/>
    <property type="match status" value="1"/>
</dbReference>
<dbReference type="SUPFAM" id="SSF46785">
    <property type="entry name" value="Winged helix' DNA-binding domain"/>
    <property type="match status" value="1"/>
</dbReference>
<feature type="domain" description="Transcription regulator PadR N-terminal" evidence="1">
    <location>
        <begin position="15"/>
        <end position="88"/>
    </location>
</feature>
<dbReference type="GeneID" id="98915503"/>
<dbReference type="Pfam" id="PF03551">
    <property type="entry name" value="PadR"/>
    <property type="match status" value="1"/>
</dbReference>
<name>A0A4R3Z0Y0_9FIRM</name>
<comment type="caution">
    <text evidence="2">The sequence shown here is derived from an EMBL/GenBank/DDBJ whole genome shotgun (WGS) entry which is preliminary data.</text>
</comment>
<sequence length="105" mass="12397">MSRPSNNFFKLEMLLLKIIKQQDCYGYQITQLLAKLSNDKIQIKEGTLYPILYRLVDEGYISDQKVLVGKRLTRVYYHIESKGEEYLETIYNINNIMLWEGNLNG</sequence>
<dbReference type="EMBL" id="SMCQ01000011">
    <property type="protein sequence ID" value="TCV98626.1"/>
    <property type="molecule type" value="Genomic_DNA"/>
</dbReference>
<dbReference type="InterPro" id="IPR036390">
    <property type="entry name" value="WH_DNA-bd_sf"/>
</dbReference>
<accession>A0A4R3Z0Y0</accession>
<evidence type="ECO:0000313" key="2">
    <source>
        <dbReference type="EMBL" id="TCV98626.1"/>
    </source>
</evidence>
<dbReference type="InterPro" id="IPR036388">
    <property type="entry name" value="WH-like_DNA-bd_sf"/>
</dbReference>
<dbReference type="InterPro" id="IPR005149">
    <property type="entry name" value="Tscrpt_reg_PadR_N"/>
</dbReference>
<dbReference type="RefSeq" id="WP_066449935.1">
    <property type="nucleotide sequence ID" value="NZ_JANKBF010000012.1"/>
</dbReference>
<dbReference type="InterPro" id="IPR052509">
    <property type="entry name" value="Metal_resp_DNA-bind_regulator"/>
</dbReference>
<dbReference type="PANTHER" id="PTHR33169:SF14">
    <property type="entry name" value="TRANSCRIPTIONAL REGULATOR RV3488"/>
    <property type="match status" value="1"/>
</dbReference>
<protein>
    <submittedName>
        <fullName evidence="2">PadR family transcriptional regulator PadR</fullName>
    </submittedName>
</protein>
<keyword evidence="3" id="KW-1185">Reference proteome</keyword>
<proteinExistence type="predicted"/>
<gene>
    <name evidence="2" type="ORF">EDD60_11133</name>
</gene>
<evidence type="ECO:0000313" key="3">
    <source>
        <dbReference type="Proteomes" id="UP000295515"/>
    </source>
</evidence>
<organism evidence="2 3">
    <name type="scientific">Longibaculum muris</name>
    <dbReference type="NCBI Taxonomy" id="1796628"/>
    <lineage>
        <taxon>Bacteria</taxon>
        <taxon>Bacillati</taxon>
        <taxon>Bacillota</taxon>
        <taxon>Erysipelotrichia</taxon>
        <taxon>Erysipelotrichales</taxon>
        <taxon>Coprobacillaceae</taxon>
        <taxon>Longibaculum</taxon>
    </lineage>
</organism>
<dbReference type="Proteomes" id="UP000295515">
    <property type="component" value="Unassembled WGS sequence"/>
</dbReference>
<dbReference type="AlphaFoldDB" id="A0A4R3Z0Y0"/>